<proteinExistence type="predicted"/>
<evidence type="ECO:0000313" key="4">
    <source>
        <dbReference type="Proteomes" id="UP000601171"/>
    </source>
</evidence>
<dbReference type="InterPro" id="IPR054738">
    <property type="entry name" value="Siphovirus-type_tail_C"/>
</dbReference>
<keyword evidence="4" id="KW-1185">Reference proteome</keyword>
<feature type="domain" description="Siphovirus-type tail component C-terminal" evidence="2">
    <location>
        <begin position="184"/>
        <end position="289"/>
    </location>
</feature>
<dbReference type="Pfam" id="PF22768">
    <property type="entry name" value="SPP1_Dit"/>
    <property type="match status" value="1"/>
</dbReference>
<dbReference type="Gene3D" id="2.60.120.860">
    <property type="match status" value="1"/>
</dbReference>
<dbReference type="InterPro" id="IPR008841">
    <property type="entry name" value="Siphovirus-type_tail_N"/>
</dbReference>
<feature type="domain" description="Siphovirus-type tail component RIFT-related" evidence="1">
    <location>
        <begin position="12"/>
        <end position="112"/>
    </location>
</feature>
<dbReference type="EMBL" id="JACRTG010000034">
    <property type="protein sequence ID" value="MBC8589325.1"/>
    <property type="molecule type" value="Genomic_DNA"/>
</dbReference>
<dbReference type="Pfam" id="PF05709">
    <property type="entry name" value="Sipho_tail"/>
    <property type="match status" value="1"/>
</dbReference>
<dbReference type="AlphaFoldDB" id="A0A926EVK9"/>
<comment type="caution">
    <text evidence="3">The sequence shown here is derived from an EMBL/GenBank/DDBJ whole genome shotgun (WGS) entry which is preliminary data.</text>
</comment>
<sequence>MRNIKIIYENDRGESVVISNTFPYLLKSFIGGDGAEANITSSKGVGQDGSTITNVNLKERHLQIIGVIKDMDKSTLIKRKAKLLQVFNPKVQGWLQYEYGDVKKRIRCQVESAPTFSMPFNVFSVLYFVVDLVAPNPYWQDITQSKAEIAIWRGAFEFPIELISEGIEIGFREPSLIINVENKGDVHCGMKVQFKALATVVNPSLFNIDTREYFKINKSMVAGEIITVTTHFQNKRVELNKNGVVSNAFNWIDFTSTFLQLDPGDNLFRYDADEGIDSLEVDIYYNPQYLGV</sequence>
<dbReference type="Proteomes" id="UP000601171">
    <property type="component" value="Unassembled WGS sequence"/>
</dbReference>
<evidence type="ECO:0000259" key="1">
    <source>
        <dbReference type="Pfam" id="PF05709"/>
    </source>
</evidence>
<evidence type="ECO:0000313" key="3">
    <source>
        <dbReference type="EMBL" id="MBC8589325.1"/>
    </source>
</evidence>
<evidence type="ECO:0000259" key="2">
    <source>
        <dbReference type="Pfam" id="PF22768"/>
    </source>
</evidence>
<gene>
    <name evidence="3" type="ORF">H8707_13985</name>
</gene>
<protein>
    <submittedName>
        <fullName evidence="3">Phage tail family protein</fullName>
    </submittedName>
</protein>
<name>A0A926EVK9_9FIRM</name>
<reference evidence="3" key="1">
    <citation type="submission" date="2020-08" db="EMBL/GenBank/DDBJ databases">
        <title>Genome public.</title>
        <authorList>
            <person name="Liu C."/>
            <person name="Sun Q."/>
        </authorList>
    </citation>
    <scope>NUCLEOTIDE SEQUENCE</scope>
    <source>
        <strain evidence="3">BX21</strain>
    </source>
</reference>
<accession>A0A926EVK9</accession>
<dbReference type="RefSeq" id="WP_262430791.1">
    <property type="nucleotide sequence ID" value="NZ_JACRTG010000034.1"/>
</dbReference>
<organism evidence="3 4">
    <name type="scientific">Paratissierella segnis</name>
    <dbReference type="NCBI Taxonomy" id="2763679"/>
    <lineage>
        <taxon>Bacteria</taxon>
        <taxon>Bacillati</taxon>
        <taxon>Bacillota</taxon>
        <taxon>Tissierellia</taxon>
        <taxon>Tissierellales</taxon>
        <taxon>Tissierellaceae</taxon>
        <taxon>Paratissierella</taxon>
    </lineage>
</organism>